<dbReference type="OrthoDB" id="4091843at2759"/>
<evidence type="ECO:0000313" key="3">
    <source>
        <dbReference type="Proteomes" id="UP000095085"/>
    </source>
</evidence>
<dbReference type="EMBL" id="KV454541">
    <property type="protein sequence ID" value="ODV67182.1"/>
    <property type="molecule type" value="Genomic_DNA"/>
</dbReference>
<dbReference type="AlphaFoldDB" id="A0A1E4RIT1"/>
<protein>
    <submittedName>
        <fullName evidence="2">Uncharacterized protein</fullName>
    </submittedName>
</protein>
<organism evidence="2 3">
    <name type="scientific">Hyphopichia burtonii NRRL Y-1933</name>
    <dbReference type="NCBI Taxonomy" id="984485"/>
    <lineage>
        <taxon>Eukaryota</taxon>
        <taxon>Fungi</taxon>
        <taxon>Dikarya</taxon>
        <taxon>Ascomycota</taxon>
        <taxon>Saccharomycotina</taxon>
        <taxon>Pichiomycetes</taxon>
        <taxon>Debaryomycetaceae</taxon>
        <taxon>Hyphopichia</taxon>
    </lineage>
</organism>
<name>A0A1E4RIT1_9ASCO</name>
<dbReference type="Proteomes" id="UP000095085">
    <property type="component" value="Unassembled WGS sequence"/>
</dbReference>
<keyword evidence="3" id="KW-1185">Reference proteome</keyword>
<dbReference type="GeneID" id="30997822"/>
<reference evidence="3" key="1">
    <citation type="submission" date="2016-05" db="EMBL/GenBank/DDBJ databases">
        <title>Comparative genomics of biotechnologically important yeasts.</title>
        <authorList>
            <consortium name="DOE Joint Genome Institute"/>
            <person name="Riley R."/>
            <person name="Haridas S."/>
            <person name="Wolfe K.H."/>
            <person name="Lopes M.R."/>
            <person name="Hittinger C.T."/>
            <person name="Goker M."/>
            <person name="Salamov A."/>
            <person name="Wisecaver J."/>
            <person name="Long T.M."/>
            <person name="Aerts A.L."/>
            <person name="Barry K."/>
            <person name="Choi C."/>
            <person name="Clum A."/>
            <person name="Coughlan A.Y."/>
            <person name="Deshpande S."/>
            <person name="Douglass A.P."/>
            <person name="Hanson S.J."/>
            <person name="Klenk H.-P."/>
            <person name="Labutti K."/>
            <person name="Lapidus A."/>
            <person name="Lindquist E."/>
            <person name="Lipzen A."/>
            <person name="Meier-Kolthoff J.P."/>
            <person name="Ohm R.A."/>
            <person name="Otillar R.P."/>
            <person name="Pangilinan J."/>
            <person name="Peng Y."/>
            <person name="Rokas A."/>
            <person name="Rosa C.A."/>
            <person name="Scheuner C."/>
            <person name="Sibirny A.A."/>
            <person name="Slot J.C."/>
            <person name="Stielow J.B."/>
            <person name="Sun H."/>
            <person name="Kurtzman C.P."/>
            <person name="Blackwell M."/>
            <person name="Grigoriev I.V."/>
            <person name="Jeffries T.W."/>
        </authorList>
    </citation>
    <scope>NUCLEOTIDE SEQUENCE [LARGE SCALE GENOMIC DNA]</scope>
    <source>
        <strain evidence="3">NRRL Y-1933</strain>
    </source>
</reference>
<evidence type="ECO:0000313" key="2">
    <source>
        <dbReference type="EMBL" id="ODV67182.1"/>
    </source>
</evidence>
<keyword evidence="1" id="KW-0175">Coiled coil</keyword>
<evidence type="ECO:0000256" key="1">
    <source>
        <dbReference type="SAM" id="Coils"/>
    </source>
</evidence>
<dbReference type="RefSeq" id="XP_020076249.1">
    <property type="nucleotide sequence ID" value="XM_020223273.1"/>
</dbReference>
<proteinExistence type="predicted"/>
<gene>
    <name evidence="2" type="ORF">HYPBUDRAFT_241220</name>
</gene>
<sequence>MSLITRKQQEIIDEAISSYIKNYDKVAQQYSKLRQEIYETSNAILELVEKEEKVSETDKIRLEKLTYEYNKVAEIYSLHINRLGHNIEINRSIKPQYLGDLESQYDKLSERKGQLKSSISDFKDNKKPLIDDMNALLTNFQTEVVSKRARAKIINKANDQEYSNTSRRINPESSVFTHQELKDLFTDIDSKLRQLKTVDEVGEEGTTTANHSINIINYLDEHIKNERAYIRLDSDKILYDISKARPIDAGNSSTVVDEYDKSIENLTINIKDLIEHGAEAKERWSLNAKKIELMKQVLQSFDDSMEIDN</sequence>
<accession>A0A1E4RIT1</accession>
<feature type="coiled-coil region" evidence="1">
    <location>
        <begin position="256"/>
        <end position="283"/>
    </location>
</feature>